<dbReference type="AlphaFoldDB" id="A0ABD2ZCE2"/>
<name>A0ABD2ZCE2_9GENT</name>
<dbReference type="PANTHER" id="PTHR37773:SF1">
    <property type="entry name" value="TRANSMEMBRANE PROTEIN"/>
    <property type="match status" value="1"/>
</dbReference>
<keyword evidence="4" id="KW-1185">Reference proteome</keyword>
<feature type="compositionally biased region" description="Polar residues" evidence="1">
    <location>
        <begin position="181"/>
        <end position="193"/>
    </location>
</feature>
<protein>
    <submittedName>
        <fullName evidence="3">Uncharacterized protein</fullName>
    </submittedName>
</protein>
<accession>A0ABD2ZCE2</accession>
<gene>
    <name evidence="3" type="ORF">ACH5RR_023671</name>
</gene>
<keyword evidence="2" id="KW-0812">Transmembrane</keyword>
<dbReference type="InterPro" id="IPR044987">
    <property type="entry name" value="AtMg00030-like"/>
</dbReference>
<feature type="region of interest" description="Disordered" evidence="1">
    <location>
        <begin position="157"/>
        <end position="193"/>
    </location>
</feature>
<feature type="transmembrane region" description="Helical" evidence="2">
    <location>
        <begin position="382"/>
        <end position="403"/>
    </location>
</feature>
<evidence type="ECO:0000313" key="3">
    <source>
        <dbReference type="EMBL" id="KAL3516769.1"/>
    </source>
</evidence>
<dbReference type="Proteomes" id="UP001630127">
    <property type="component" value="Unassembled WGS sequence"/>
</dbReference>
<comment type="caution">
    <text evidence="3">The sequence shown here is derived from an EMBL/GenBank/DDBJ whole genome shotgun (WGS) entry which is preliminary data.</text>
</comment>
<reference evidence="3 4" key="1">
    <citation type="submission" date="2024-11" db="EMBL/GenBank/DDBJ databases">
        <title>A near-complete genome assembly of Cinchona calisaya.</title>
        <authorList>
            <person name="Lian D.C."/>
            <person name="Zhao X.W."/>
            <person name="Wei L."/>
        </authorList>
    </citation>
    <scope>NUCLEOTIDE SEQUENCE [LARGE SCALE GENOMIC DNA]</scope>
    <source>
        <tissue evidence="3">Nenye</tissue>
    </source>
</reference>
<proteinExistence type="predicted"/>
<evidence type="ECO:0000313" key="4">
    <source>
        <dbReference type="Proteomes" id="UP001630127"/>
    </source>
</evidence>
<evidence type="ECO:0000256" key="1">
    <source>
        <dbReference type="SAM" id="MobiDB-lite"/>
    </source>
</evidence>
<organism evidence="3 4">
    <name type="scientific">Cinchona calisaya</name>
    <dbReference type="NCBI Taxonomy" id="153742"/>
    <lineage>
        <taxon>Eukaryota</taxon>
        <taxon>Viridiplantae</taxon>
        <taxon>Streptophyta</taxon>
        <taxon>Embryophyta</taxon>
        <taxon>Tracheophyta</taxon>
        <taxon>Spermatophyta</taxon>
        <taxon>Magnoliopsida</taxon>
        <taxon>eudicotyledons</taxon>
        <taxon>Gunneridae</taxon>
        <taxon>Pentapetalae</taxon>
        <taxon>asterids</taxon>
        <taxon>lamiids</taxon>
        <taxon>Gentianales</taxon>
        <taxon>Rubiaceae</taxon>
        <taxon>Cinchonoideae</taxon>
        <taxon>Cinchoneae</taxon>
        <taxon>Cinchona</taxon>
    </lineage>
</organism>
<keyword evidence="2" id="KW-1133">Transmembrane helix</keyword>
<feature type="transmembrane region" description="Helical" evidence="2">
    <location>
        <begin position="488"/>
        <end position="508"/>
    </location>
</feature>
<sequence>MRVRGRGGSPRPDHPIRSNRQAWFCSQSNFRVPIGRQPFRGFLRDRFTLRRLTECRKPFTGRRLCFSQDFSLLMSAFSLLISPATQMFQFAKFEKSKERRLATELGYGFPIGDPWITDGVSQWPFASESGLSPDYTTLESKKGRLRLLGTLESQDSLSLSSTPTKKTVSFPRLASSPMDKSASNQPSSQARSTPKSYGSLFFIGLALSLRQALLLVRFPDKGMLEGIGFNPPSGLGGAYIEIGLNAMPLKSQATKRRPSYEKQIERRGTWHTLYSKAWTTLNRLSPFRDGTALVPPSEIETEMKAFLFSLVYSPLFEPPYGLRPAETIETQAAHKVTKRMSLLKMRRKAVEEIARTRHEFPYDISTLGWGGPSFSRSLRRGLISYLIVGVAIGFASTTAFPAVETLSENGPKAPKPRTETEAFRFTPHSLLNKKARPGALGRSAGSFSVVLFPPRERRGKRYAQHAEDPLRVFIDLERYYKSSVPDSIAAAIWFTGTTKSLMLTLLLLMV</sequence>
<evidence type="ECO:0000256" key="2">
    <source>
        <dbReference type="SAM" id="Phobius"/>
    </source>
</evidence>
<dbReference type="PANTHER" id="PTHR37773">
    <property type="entry name" value="TRANSMEMBRANE PROTEIN"/>
    <property type="match status" value="1"/>
</dbReference>
<dbReference type="EMBL" id="JBJUIK010000010">
    <property type="protein sequence ID" value="KAL3516769.1"/>
    <property type="molecule type" value="Genomic_DNA"/>
</dbReference>
<keyword evidence="2" id="KW-0472">Membrane</keyword>